<feature type="compositionally biased region" description="Polar residues" evidence="4">
    <location>
        <begin position="1"/>
        <end position="13"/>
    </location>
</feature>
<evidence type="ECO:0000256" key="2">
    <source>
        <dbReference type="ARBA" id="ARBA00022900"/>
    </source>
</evidence>
<dbReference type="SUPFAM" id="SSF57362">
    <property type="entry name" value="BPTI-like"/>
    <property type="match status" value="4"/>
</dbReference>
<feature type="region of interest" description="Disordered" evidence="4">
    <location>
        <begin position="216"/>
        <end position="256"/>
    </location>
</feature>
<keyword evidence="2" id="KW-0722">Serine protease inhibitor</keyword>
<dbReference type="GO" id="GO:0005615">
    <property type="term" value="C:extracellular space"/>
    <property type="evidence" value="ECO:0007669"/>
    <property type="project" value="TreeGrafter"/>
</dbReference>
<feature type="region of interest" description="Disordered" evidence="4">
    <location>
        <begin position="1"/>
        <end position="94"/>
    </location>
</feature>
<feature type="region of interest" description="Disordered" evidence="4">
    <location>
        <begin position="976"/>
        <end position="1012"/>
    </location>
</feature>
<feature type="compositionally biased region" description="Pro residues" evidence="4">
    <location>
        <begin position="73"/>
        <end position="87"/>
    </location>
</feature>
<feature type="compositionally biased region" description="Low complexity" evidence="4">
    <location>
        <begin position="932"/>
        <end position="946"/>
    </location>
</feature>
<feature type="compositionally biased region" description="Basic and acidic residues" evidence="4">
    <location>
        <begin position="585"/>
        <end position="597"/>
    </location>
</feature>
<dbReference type="Gene3D" id="4.10.410.10">
    <property type="entry name" value="Pancreatic trypsin inhibitor Kunitz domain"/>
    <property type="match status" value="4"/>
</dbReference>
<feature type="region of interest" description="Disordered" evidence="4">
    <location>
        <begin position="567"/>
        <end position="654"/>
    </location>
</feature>
<name>A0A131Z640_RHIAP</name>
<sequence>MSTCGSGAGSTKVSGGDEEGGSSSEQQVREQAPLPQLPGQTPGDLAAPIRPELPNIGKPPSILQLPREKPLLPGVPPTFPDQKPSPPIENGTQSVVPQVDPRCIVRISNAPRTCNASKLYFDKNTHLCKATCSNLAAFESRSECNSICRSAVVCLDKSEPQLCKTNPENIAYYFDAPKGKCYARKGCSYRGNNFPTIEECKDTCSPYAGYRGPTRVINDSAVGPSDIRPSQPASKGEEDKKPPVSQPGTRVPPSTGPVLTHLVLRLTSVSDTAIKLLIARKDPMCRISHLKFAASNCTHHYYYFHQVSRLCKPTCSETAPFAARSACDKICRSAVVCFHQFEDEDCESRHKATIFFFDPKKGICLKKTGCSNKGNNFPTLQECILTCATYTGSQGTIRVSAAQLNISSAKEPPKQPPKQQATEKPSNSGVVPKVPENVQPVPSDTGTVPALPQQDHRCSITVSNVKVRSCNTYMYYFDSRTHLCNPTCSNAAPFQSRGECVGICRSVLVCFAQRAQNMCNGARGIAVYYYNPRKGRCIAGKSCTYIGNNFPTLDECRRTCGAFTGIEEPGEEDSSKVLPEISTKPTKEERKGPETEHNQSSTTPAPTIPPSGAPLQSGAVPTPWPKESATELPPSTIPVPKPPSTAKPSEKDIVPTIPHRDSRCLISFPDSTQSYCKARRYYFDIRRHLCMPTCSKRAPFQSSSECTGLCRGVLACFLERRNVPCKTRASFTVFYYDFNSGLCVRGVGCSYSGNNFPTMEECQHTCISIAGVHKPPQVDRGIGVLTAPSSTPSQEHTIQNPPNTPMAPPSLSQKPTQPPAAQQQTNPPNVPPVQPTVNGPQLSVSTASPVQEQATEKQTSIPNTVAPISQKQPPATVLPSIKEQNTKQQTNTNIRWSNTEQSSKDQVNATAPKQPFPSTPQKHKFGISPTVSQSPQQSLQRLRGSSNLPPIPKLITQETSSKATRIDANVKEVPQPARVVSQTQPQITEQRQSTAIAAPPNEQQVTPQQSPSLIDPNQYWTVSQGVDNQMFPMYPRPLPFGFR</sequence>
<feature type="compositionally biased region" description="Polar residues" evidence="4">
    <location>
        <begin position="787"/>
        <end position="801"/>
    </location>
</feature>
<dbReference type="InterPro" id="IPR002223">
    <property type="entry name" value="Kunitz_BPTI"/>
</dbReference>
<dbReference type="SMART" id="SM00131">
    <property type="entry name" value="KU"/>
    <property type="match status" value="4"/>
</dbReference>
<evidence type="ECO:0000256" key="4">
    <source>
        <dbReference type="SAM" id="MobiDB-lite"/>
    </source>
</evidence>
<feature type="compositionally biased region" description="Polar residues" evidence="4">
    <location>
        <begin position="842"/>
        <end position="873"/>
    </location>
</feature>
<accession>A0A131Z640</accession>
<feature type="compositionally biased region" description="Pro residues" evidence="4">
    <location>
        <begin position="635"/>
        <end position="645"/>
    </location>
</feature>
<keyword evidence="1" id="KW-0646">Protease inhibitor</keyword>
<dbReference type="AlphaFoldDB" id="A0A131Z640"/>
<dbReference type="CDD" id="cd00109">
    <property type="entry name" value="Kunitz-type"/>
    <property type="match status" value="1"/>
</dbReference>
<feature type="compositionally biased region" description="Polar residues" evidence="4">
    <location>
        <begin position="980"/>
        <end position="1012"/>
    </location>
</feature>
<dbReference type="InterPro" id="IPR036880">
    <property type="entry name" value="Kunitz_BPTI_sf"/>
</dbReference>
<evidence type="ECO:0000313" key="6">
    <source>
        <dbReference type="EMBL" id="JAP86220.1"/>
    </source>
</evidence>
<dbReference type="GO" id="GO:0004867">
    <property type="term" value="F:serine-type endopeptidase inhibitor activity"/>
    <property type="evidence" value="ECO:0007669"/>
    <property type="project" value="UniProtKB-KW"/>
</dbReference>
<feature type="region of interest" description="Disordered" evidence="4">
    <location>
        <begin position="779"/>
        <end position="952"/>
    </location>
</feature>
<dbReference type="PANTHER" id="PTHR10083:SF374">
    <property type="entry name" value="BPTI_KUNITZ INHIBITOR DOMAIN-CONTAINING PROTEIN"/>
    <property type="match status" value="1"/>
</dbReference>
<dbReference type="EMBL" id="GEDV01002337">
    <property type="protein sequence ID" value="JAP86220.1"/>
    <property type="molecule type" value="Transcribed_RNA"/>
</dbReference>
<dbReference type="PANTHER" id="PTHR10083">
    <property type="entry name" value="KUNITZ-TYPE PROTEASE INHIBITOR-RELATED"/>
    <property type="match status" value="1"/>
</dbReference>
<feature type="region of interest" description="Disordered" evidence="4">
    <location>
        <begin position="408"/>
        <end position="448"/>
    </location>
</feature>
<reference evidence="6" key="1">
    <citation type="journal article" date="2016" name="Ticks Tick Borne Dis.">
        <title>De novo assembly and annotation of the salivary gland transcriptome of Rhipicephalus appendiculatus male and female ticks during blood feeding.</title>
        <authorList>
            <person name="de Castro M.H."/>
            <person name="de Klerk D."/>
            <person name="Pienaar R."/>
            <person name="Latif A.A."/>
            <person name="Rees D.J."/>
            <person name="Mans B.J."/>
        </authorList>
    </citation>
    <scope>NUCLEOTIDE SEQUENCE</scope>
    <source>
        <tissue evidence="6">Salivary glands</tissue>
    </source>
</reference>
<feature type="domain" description="BPTI/Kunitz inhibitor" evidence="5">
    <location>
        <begin position="154"/>
        <end position="204"/>
    </location>
</feature>
<feature type="domain" description="BPTI/Kunitz inhibitor" evidence="5">
    <location>
        <begin position="716"/>
        <end position="766"/>
    </location>
</feature>
<keyword evidence="3" id="KW-1015">Disulfide bond</keyword>
<dbReference type="PROSITE" id="PS50279">
    <property type="entry name" value="BPTI_KUNITZ_2"/>
    <property type="match status" value="2"/>
</dbReference>
<organism evidence="6">
    <name type="scientific">Rhipicephalus appendiculatus</name>
    <name type="common">Brown ear tick</name>
    <dbReference type="NCBI Taxonomy" id="34631"/>
    <lineage>
        <taxon>Eukaryota</taxon>
        <taxon>Metazoa</taxon>
        <taxon>Ecdysozoa</taxon>
        <taxon>Arthropoda</taxon>
        <taxon>Chelicerata</taxon>
        <taxon>Arachnida</taxon>
        <taxon>Acari</taxon>
        <taxon>Parasitiformes</taxon>
        <taxon>Ixodida</taxon>
        <taxon>Ixodoidea</taxon>
        <taxon>Ixodidae</taxon>
        <taxon>Rhipicephalinae</taxon>
        <taxon>Rhipicephalus</taxon>
        <taxon>Rhipicephalus</taxon>
    </lineage>
</organism>
<evidence type="ECO:0000256" key="1">
    <source>
        <dbReference type="ARBA" id="ARBA00022690"/>
    </source>
</evidence>
<evidence type="ECO:0000256" key="3">
    <source>
        <dbReference type="ARBA" id="ARBA00023157"/>
    </source>
</evidence>
<proteinExistence type="predicted"/>
<dbReference type="InterPro" id="IPR050098">
    <property type="entry name" value="TFPI/VKTCI-like"/>
</dbReference>
<feature type="compositionally biased region" description="Polar residues" evidence="4">
    <location>
        <begin position="882"/>
        <end position="911"/>
    </location>
</feature>
<protein>
    <submittedName>
        <fullName evidence="6">Pancreatic trypsin inhibitor</fullName>
    </submittedName>
</protein>
<evidence type="ECO:0000259" key="5">
    <source>
        <dbReference type="PROSITE" id="PS50279"/>
    </source>
</evidence>